<evidence type="ECO:0000313" key="2">
    <source>
        <dbReference type="Proteomes" id="UP001300348"/>
    </source>
</evidence>
<proteinExistence type="predicted"/>
<reference evidence="1 2" key="1">
    <citation type="journal article" date="2023" name="Access Microbiol">
        <title>The genome of a steinernematid-associated Pseudomonas piscis bacterium encodes the biosynthesis of insect toxins.</title>
        <authorList>
            <person name="Awori R.M."/>
            <person name="Hendre P."/>
            <person name="Amugune N.O."/>
        </authorList>
    </citation>
    <scope>NUCLEOTIDE SEQUENCE [LARGE SCALE GENOMIC DNA]</scope>
    <source>
        <strain evidence="1 2">97</strain>
    </source>
</reference>
<dbReference type="InterPro" id="IPR019694">
    <property type="entry name" value="Phage_HP1_Orf23"/>
</dbReference>
<dbReference type="EMBL" id="CP133647">
    <property type="protein sequence ID" value="WNH04099.1"/>
    <property type="molecule type" value="Genomic_DNA"/>
</dbReference>
<keyword evidence="2" id="KW-1185">Reference proteome</keyword>
<dbReference type="Pfam" id="PF10758">
    <property type="entry name" value="DUF2586"/>
    <property type="match status" value="1"/>
</dbReference>
<dbReference type="Proteomes" id="UP001300348">
    <property type="component" value="Chromosome"/>
</dbReference>
<name>A0ABY9XNA4_9GAMM</name>
<sequence>MMWPHVQVNQVNQLQGETREIERVLLFVGTGKTHVGKTIAVNTQTDFDAVLGTAQTALKRHVLAAMANAGQNWSGYVHILPEAADELAFIEAVTAAQTVASVEGYVLTVGANKAIIKAAQTLRANTIAKFGRWQWAILAVDSPQSKEPWADYVNRLAELQKGEAVSSVQLVPCLWGNEAGVLAGRLCNRAVTVADSPARVQTGALMDLGSADFPLDGTGQPLDLATLQALEKLRFSVPMWYPDYDGLYWSDGRTLDVEGGDYQSIENLRVVDKVARRVRLQAIAKIADRSLNSTPGSVATHQAYFARTLREMSRSTEINGVTFPGEVKSPKDGDVAITWRNKNTVEIYITIRTYECPKGISVSLLLDSQLEKSA</sequence>
<evidence type="ECO:0000313" key="1">
    <source>
        <dbReference type="EMBL" id="WNH04099.1"/>
    </source>
</evidence>
<protein>
    <submittedName>
        <fullName evidence="1">DUF2586 domain-containing protein</fullName>
    </submittedName>
</protein>
<dbReference type="RefSeq" id="WP_189761159.1">
    <property type="nucleotide sequence ID" value="NZ_CAWPOC010000267.1"/>
</dbReference>
<gene>
    <name evidence="1" type="ORF">QL112_006300</name>
</gene>
<dbReference type="GeneID" id="88855151"/>
<accession>A0ABY9XNA4</accession>
<organism evidence="1 2">
    <name type="scientific">Xenorhabdus griffiniae</name>
    <dbReference type="NCBI Taxonomy" id="351672"/>
    <lineage>
        <taxon>Bacteria</taxon>
        <taxon>Pseudomonadati</taxon>
        <taxon>Pseudomonadota</taxon>
        <taxon>Gammaproteobacteria</taxon>
        <taxon>Enterobacterales</taxon>
        <taxon>Morganellaceae</taxon>
        <taxon>Xenorhabdus</taxon>
    </lineage>
</organism>